<evidence type="ECO:0000313" key="2">
    <source>
        <dbReference type="EMBL" id="GAA2125826.1"/>
    </source>
</evidence>
<accession>A0ABP5K6X7</accession>
<keyword evidence="3" id="KW-1185">Reference proteome</keyword>
<comment type="caution">
    <text evidence="2">The sequence shown here is derived from an EMBL/GenBank/DDBJ whole genome shotgun (WGS) entry which is preliminary data.</text>
</comment>
<gene>
    <name evidence="2" type="ORF">GCM10009759_77990</name>
</gene>
<protein>
    <submittedName>
        <fullName evidence="2">Uncharacterized protein</fullName>
    </submittedName>
</protein>
<feature type="transmembrane region" description="Helical" evidence="1">
    <location>
        <begin position="47"/>
        <end position="67"/>
    </location>
</feature>
<name>A0ABP5K6X7_9ACTN</name>
<dbReference type="Proteomes" id="UP001500897">
    <property type="component" value="Unassembled WGS sequence"/>
</dbReference>
<evidence type="ECO:0000313" key="3">
    <source>
        <dbReference type="Proteomes" id="UP001500897"/>
    </source>
</evidence>
<keyword evidence="1" id="KW-1133">Transmembrane helix</keyword>
<keyword evidence="1" id="KW-0812">Transmembrane</keyword>
<organism evidence="2 3">
    <name type="scientific">Kitasatospora saccharophila</name>
    <dbReference type="NCBI Taxonomy" id="407973"/>
    <lineage>
        <taxon>Bacteria</taxon>
        <taxon>Bacillati</taxon>
        <taxon>Actinomycetota</taxon>
        <taxon>Actinomycetes</taxon>
        <taxon>Kitasatosporales</taxon>
        <taxon>Streptomycetaceae</taxon>
        <taxon>Kitasatospora</taxon>
    </lineage>
</organism>
<dbReference type="RefSeq" id="WP_344559383.1">
    <property type="nucleotide sequence ID" value="NZ_BAAANS010000113.1"/>
</dbReference>
<sequence length="289" mass="30157">MQEKEQAPGALFVRGAMARVTDELAEPVGLTAGAVREGRRRRLRARLAVGGAVVCTAALAATGLAFLPGPTGGSGGAGPAPLQMAAAPTASPRVFPTTTVVPTASPDASQSVPVVPEAERQRIEDFRQRSANVLHDLLPAEIGSISLLSDQVSDYLAQSPQGDLLLRLSVRPHSDGAPSDGLCENTPIGQEVQVKTSTCKRVQVTDTITGTTWRSVDSDGLTSTSVSFRLGNSDAYVGIMPYGQHRSSSPVPVDQVVAFAQQPRVMALLGEGDQHPVEEAQLSGPAYEG</sequence>
<keyword evidence="1" id="KW-0472">Membrane</keyword>
<reference evidence="3" key="1">
    <citation type="journal article" date="2019" name="Int. J. Syst. Evol. Microbiol.">
        <title>The Global Catalogue of Microorganisms (GCM) 10K type strain sequencing project: providing services to taxonomists for standard genome sequencing and annotation.</title>
        <authorList>
            <consortium name="The Broad Institute Genomics Platform"/>
            <consortium name="The Broad Institute Genome Sequencing Center for Infectious Disease"/>
            <person name="Wu L."/>
            <person name="Ma J."/>
        </authorList>
    </citation>
    <scope>NUCLEOTIDE SEQUENCE [LARGE SCALE GENOMIC DNA]</scope>
    <source>
        <strain evidence="3">JCM 14559</strain>
    </source>
</reference>
<dbReference type="EMBL" id="BAAANS010000113">
    <property type="protein sequence ID" value="GAA2125826.1"/>
    <property type="molecule type" value="Genomic_DNA"/>
</dbReference>
<proteinExistence type="predicted"/>
<evidence type="ECO:0000256" key="1">
    <source>
        <dbReference type="SAM" id="Phobius"/>
    </source>
</evidence>